<gene>
    <name evidence="2" type="ORF">D8B20_11275</name>
</gene>
<dbReference type="AlphaFoldDB" id="A0A518XE02"/>
<accession>A0A518XE02</accession>
<organism evidence="2 3">
    <name type="scientific">Candidatus Pantoea soli</name>
    <dbReference type="NCBI Taxonomy" id="3098669"/>
    <lineage>
        <taxon>Bacteria</taxon>
        <taxon>Pseudomonadati</taxon>
        <taxon>Pseudomonadota</taxon>
        <taxon>Gammaproteobacteria</taxon>
        <taxon>Enterobacterales</taxon>
        <taxon>Erwiniaceae</taxon>
        <taxon>Pantoea</taxon>
    </lineage>
</organism>
<evidence type="ECO:0000313" key="2">
    <source>
        <dbReference type="EMBL" id="QDY42437.1"/>
    </source>
</evidence>
<feature type="compositionally biased region" description="Basic residues" evidence="1">
    <location>
        <begin position="57"/>
        <end position="66"/>
    </location>
</feature>
<name>A0A518XE02_9GAMM</name>
<dbReference type="Proteomes" id="UP000319411">
    <property type="component" value="Chromosome"/>
</dbReference>
<keyword evidence="3" id="KW-1185">Reference proteome</keyword>
<evidence type="ECO:0000256" key="1">
    <source>
        <dbReference type="SAM" id="MobiDB-lite"/>
    </source>
</evidence>
<reference evidence="2 3" key="1">
    <citation type="submission" date="2018-10" db="EMBL/GenBank/DDBJ databases">
        <title>Genome Sequencing of Pantoea dispersa DSM 32899.</title>
        <authorList>
            <person name="Nawrath M."/>
            <person name="Ottenheim C."/>
            <person name="Wilm A."/>
            <person name="Zimmermann W."/>
            <person name="Wu J.C."/>
        </authorList>
    </citation>
    <scope>NUCLEOTIDE SEQUENCE [LARGE SCALE GENOMIC DNA]</scope>
    <source>
        <strain evidence="2 3">DSM 32899</strain>
    </source>
</reference>
<protein>
    <submittedName>
        <fullName evidence="2">Uncharacterized protein</fullName>
    </submittedName>
</protein>
<dbReference type="KEGG" id="pdis:D8B20_11275"/>
<evidence type="ECO:0000313" key="3">
    <source>
        <dbReference type="Proteomes" id="UP000319411"/>
    </source>
</evidence>
<sequence length="66" mass="6869">MSGSCFHRALSYAFSAKRASDHIQTQRVAQGRAENKAMCATAGGRNGAGASGQAVNRTKKNPRCAG</sequence>
<dbReference type="EMBL" id="CP032702">
    <property type="protein sequence ID" value="QDY42437.1"/>
    <property type="molecule type" value="Genomic_DNA"/>
</dbReference>
<feature type="region of interest" description="Disordered" evidence="1">
    <location>
        <begin position="41"/>
        <end position="66"/>
    </location>
</feature>
<proteinExistence type="predicted"/>